<dbReference type="Gene3D" id="1.10.150.50">
    <property type="entry name" value="Transcription Factor, Ets-1"/>
    <property type="match status" value="1"/>
</dbReference>
<dbReference type="SMART" id="SM00454">
    <property type="entry name" value="SAM"/>
    <property type="match status" value="1"/>
</dbReference>
<dbReference type="InterPro" id="IPR001660">
    <property type="entry name" value="SAM"/>
</dbReference>
<keyword evidence="4" id="KW-1185">Reference proteome</keyword>
<dbReference type="SUPFAM" id="SSF47769">
    <property type="entry name" value="SAM/Pointed domain"/>
    <property type="match status" value="1"/>
</dbReference>
<evidence type="ECO:0000256" key="1">
    <source>
        <dbReference type="SAM" id="MobiDB-lite"/>
    </source>
</evidence>
<evidence type="ECO:0000259" key="2">
    <source>
        <dbReference type="SMART" id="SM00454"/>
    </source>
</evidence>
<name>A0ABQ6MZN9_9STRA</name>
<accession>A0ABQ6MZN9</accession>
<feature type="region of interest" description="Disordered" evidence="1">
    <location>
        <begin position="48"/>
        <end position="104"/>
    </location>
</feature>
<comment type="caution">
    <text evidence="3">The sequence shown here is derived from an EMBL/GenBank/DDBJ whole genome shotgun (WGS) entry which is preliminary data.</text>
</comment>
<gene>
    <name evidence="3" type="ORF">TeGR_g232</name>
</gene>
<organism evidence="3 4">
    <name type="scientific">Tetraparma gracilis</name>
    <dbReference type="NCBI Taxonomy" id="2962635"/>
    <lineage>
        <taxon>Eukaryota</taxon>
        <taxon>Sar</taxon>
        <taxon>Stramenopiles</taxon>
        <taxon>Ochrophyta</taxon>
        <taxon>Bolidophyceae</taxon>
        <taxon>Parmales</taxon>
        <taxon>Triparmaceae</taxon>
        <taxon>Tetraparma</taxon>
    </lineage>
</organism>
<evidence type="ECO:0000313" key="4">
    <source>
        <dbReference type="Proteomes" id="UP001165060"/>
    </source>
</evidence>
<sequence length="796" mass="87162">MGVKALLGGGDELRSLADLSAAQVRTLFEKLGIDSTSPFVNAQAQGLYADKFYDGPEDEEPPPPPDDPPPFTSLDLPPPPTTASSPFGLRSKSSSHEPYLATPDPASATFHADLQRRLWSDALGWISELTEVQEDAIDDEIDACYEGCAGDHPAELPYESGDGRWRDLGELRPHYASYTRGLPSLLLSSCPFSELDACLYDWDATGSEHPSACCHRAVYKAWPLCESPLWSRDALQGWVAGGVAERNAALGLFPDSPGYLDASFGDCEFEPALPSLFEGYEEARRFEYCGDPADPDKNGQENLWLFLAVCGGGAYYVYSLRARENEYQQQRVARLAQKGSGRSSNKSSSDVAVIGGVVVNKKSKSEKKKPRGSNRAKPTMEDEEEDRRRQEERERERLRDIEFVKREQERQEALRVEYMRTQSKEKEEKKERMERKKKEEAMKGAEVKGAAAEVKPTEMKAPAQAARPAALSPARRVVAFEPQTTRAWNNTSKPIVPGSVPSSTASSTSSSNSKNGSGNTTNVWEERQMQVAQQQQEEERQRQIRRMAHEQKLYELQRQQDMLDSVRGDALAFEDVEGEEQMHLGQNLLVDEMIQNVLPNMDGDSELVDTSFMSHDDNSAGSSKGESVERGLWMPAQLSPTLAAPPGLTLLPNPFLPSTAAATMSSLPQAPAPWATNLGTLSGAMKAAESAAAASILDDSGGGFDPTADELQLLLQSLNLSHLRATLDENEVDISSLKLMSENDLQEIGIAKGPRIKIMKRVQAELYGFAVGNTGRGGQAGAEETASVETFSELSA</sequence>
<feature type="compositionally biased region" description="Pro residues" evidence="1">
    <location>
        <begin position="62"/>
        <end position="81"/>
    </location>
</feature>
<feature type="domain" description="SAM" evidence="2">
    <location>
        <begin position="704"/>
        <end position="768"/>
    </location>
</feature>
<dbReference type="Proteomes" id="UP001165060">
    <property type="component" value="Unassembled WGS sequence"/>
</dbReference>
<evidence type="ECO:0000313" key="3">
    <source>
        <dbReference type="EMBL" id="GMI36717.1"/>
    </source>
</evidence>
<feature type="compositionally biased region" description="Low complexity" evidence="1">
    <location>
        <begin position="338"/>
        <end position="349"/>
    </location>
</feature>
<feature type="compositionally biased region" description="Basic residues" evidence="1">
    <location>
        <begin position="361"/>
        <end position="374"/>
    </location>
</feature>
<feature type="region of interest" description="Disordered" evidence="1">
    <location>
        <begin position="335"/>
        <end position="395"/>
    </location>
</feature>
<feature type="compositionally biased region" description="Low complexity" evidence="1">
    <location>
        <begin position="461"/>
        <end position="479"/>
    </location>
</feature>
<protein>
    <recommendedName>
        <fullName evidence="2">SAM domain-containing protein</fullName>
    </recommendedName>
</protein>
<reference evidence="3 4" key="1">
    <citation type="journal article" date="2023" name="Commun. Biol.">
        <title>Genome analysis of Parmales, the sister group of diatoms, reveals the evolutionary specialization of diatoms from phago-mixotrophs to photoautotrophs.</title>
        <authorList>
            <person name="Ban H."/>
            <person name="Sato S."/>
            <person name="Yoshikawa S."/>
            <person name="Yamada K."/>
            <person name="Nakamura Y."/>
            <person name="Ichinomiya M."/>
            <person name="Sato N."/>
            <person name="Blanc-Mathieu R."/>
            <person name="Endo H."/>
            <person name="Kuwata A."/>
            <person name="Ogata H."/>
        </authorList>
    </citation>
    <scope>NUCLEOTIDE SEQUENCE [LARGE SCALE GENOMIC DNA]</scope>
</reference>
<feature type="compositionally biased region" description="Basic and acidic residues" evidence="1">
    <location>
        <begin position="421"/>
        <end position="446"/>
    </location>
</feature>
<dbReference type="InterPro" id="IPR013761">
    <property type="entry name" value="SAM/pointed_sf"/>
</dbReference>
<feature type="compositionally biased region" description="Low complexity" evidence="1">
    <location>
        <begin position="498"/>
        <end position="521"/>
    </location>
</feature>
<feature type="compositionally biased region" description="Polar residues" evidence="1">
    <location>
        <begin position="787"/>
        <end position="796"/>
    </location>
</feature>
<feature type="region of interest" description="Disordered" evidence="1">
    <location>
        <begin position="777"/>
        <end position="796"/>
    </location>
</feature>
<feature type="compositionally biased region" description="Polar residues" evidence="1">
    <location>
        <begin position="482"/>
        <end position="493"/>
    </location>
</feature>
<feature type="compositionally biased region" description="Basic and acidic residues" evidence="1">
    <location>
        <begin position="386"/>
        <end position="395"/>
    </location>
</feature>
<proteinExistence type="predicted"/>
<dbReference type="Pfam" id="PF00536">
    <property type="entry name" value="SAM_1"/>
    <property type="match status" value="1"/>
</dbReference>
<dbReference type="CDD" id="cd09487">
    <property type="entry name" value="SAM_superfamily"/>
    <property type="match status" value="1"/>
</dbReference>
<feature type="region of interest" description="Disordered" evidence="1">
    <location>
        <begin position="421"/>
        <end position="521"/>
    </location>
</feature>
<dbReference type="EMBL" id="BRYB01000745">
    <property type="protein sequence ID" value="GMI36717.1"/>
    <property type="molecule type" value="Genomic_DNA"/>
</dbReference>